<comment type="caution">
    <text evidence="4">The sequence shown here is derived from an EMBL/GenBank/DDBJ whole genome shotgun (WGS) entry which is preliminary data.</text>
</comment>
<dbReference type="AlphaFoldDB" id="A0A5D3BUF1"/>
<dbReference type="PANTHER" id="PTHR33223">
    <property type="entry name" value="CCHC-TYPE DOMAIN-CONTAINING PROTEIN"/>
    <property type="match status" value="1"/>
</dbReference>
<protein>
    <submittedName>
        <fullName evidence="4">Ty3-gypsy retrotransposon protein</fullName>
    </submittedName>
</protein>
<dbReference type="Proteomes" id="UP000321393">
    <property type="component" value="Unassembled WGS sequence"/>
</dbReference>
<evidence type="ECO:0000313" key="4">
    <source>
        <dbReference type="EMBL" id="TYK02804.1"/>
    </source>
</evidence>
<dbReference type="PANTHER" id="PTHR33223:SF6">
    <property type="entry name" value="CCHC-TYPE DOMAIN-CONTAINING PROTEIN"/>
    <property type="match status" value="1"/>
</dbReference>
<sequence length="406" mass="46633">MLSAIYEDRQRQAGRSKIIETNTRKRKLRNEETVEEEGEEGETSLSVETGAGQDRIKFKKLEMSVFNGEDLEGWFYKAEHYFQMHLLNEHQKLKIAMVSLEGKGLNWFRWTENRKRFRSWKELKERMYNRFQSREHETTCARFLAIKQEGSVSEHLQKFEELSAPLPEMVEEVLEGTFANGLDPIILKEVFSMRVVGLEDMMEVAQLAEVAQLVEEKVEVVKRGPYPYPYLKEAAKTYPKPSPKIYESPPTKMVTLAEKVVHHPSNSNTSQPNTVGGRSRREQPYRRWTDLELLARKEKGICYRCDEPFSKGHHCKNRELRLCVVADDLVDAEMNEMETDVGMVECSPIVELSLNSVVGLTAPGTFKIKGKVEEWGSCGHDRLWGYAQLHLLKTGGGIISPDNGDD</sequence>
<dbReference type="EMBL" id="SSTD01015339">
    <property type="protein sequence ID" value="TYK02804.1"/>
    <property type="molecule type" value="Genomic_DNA"/>
</dbReference>
<accession>A0A5D3BUF1</accession>
<evidence type="ECO:0000313" key="5">
    <source>
        <dbReference type="Proteomes" id="UP000321393"/>
    </source>
</evidence>
<dbReference type="InterPro" id="IPR005162">
    <property type="entry name" value="Retrotrans_gag_dom"/>
</dbReference>
<feature type="compositionally biased region" description="Polar residues" evidence="1">
    <location>
        <begin position="264"/>
        <end position="276"/>
    </location>
</feature>
<evidence type="ECO:0000313" key="3">
    <source>
        <dbReference type="EMBL" id="KAA0034006.1"/>
    </source>
</evidence>
<evidence type="ECO:0000313" key="6">
    <source>
        <dbReference type="Proteomes" id="UP000321947"/>
    </source>
</evidence>
<evidence type="ECO:0000256" key="1">
    <source>
        <dbReference type="SAM" id="MobiDB-lite"/>
    </source>
</evidence>
<reference evidence="5 6" key="1">
    <citation type="submission" date="2019-08" db="EMBL/GenBank/DDBJ databases">
        <title>Draft genome sequences of two oriental melons (Cucumis melo L. var makuwa).</title>
        <authorList>
            <person name="Kwon S.-Y."/>
        </authorList>
    </citation>
    <scope>NUCLEOTIDE SEQUENCE [LARGE SCALE GENOMIC DNA]</scope>
    <source>
        <strain evidence="6">cv. Chang Bougi</strain>
        <strain evidence="5">cv. SW 3</strain>
        <tissue evidence="4">Leaf</tissue>
    </source>
</reference>
<name>A0A5D3BUF1_CUCMM</name>
<proteinExistence type="predicted"/>
<feature type="region of interest" description="Disordered" evidence="1">
    <location>
        <begin position="262"/>
        <end position="282"/>
    </location>
</feature>
<feature type="domain" description="Retrotransposon gag" evidence="2">
    <location>
        <begin position="94"/>
        <end position="183"/>
    </location>
</feature>
<evidence type="ECO:0000259" key="2">
    <source>
        <dbReference type="Pfam" id="PF03732"/>
    </source>
</evidence>
<gene>
    <name evidence="4" type="ORF">E5676_scaffold1418G00090</name>
    <name evidence="3" type="ORF">E6C27_scaffold400G00720</name>
</gene>
<dbReference type="OrthoDB" id="1749511at2759"/>
<dbReference type="Proteomes" id="UP000321947">
    <property type="component" value="Unassembled WGS sequence"/>
</dbReference>
<dbReference type="EMBL" id="SSTE01020493">
    <property type="protein sequence ID" value="KAA0034006.1"/>
    <property type="molecule type" value="Genomic_DNA"/>
</dbReference>
<organism evidence="4 6">
    <name type="scientific">Cucumis melo var. makuwa</name>
    <name type="common">Oriental melon</name>
    <dbReference type="NCBI Taxonomy" id="1194695"/>
    <lineage>
        <taxon>Eukaryota</taxon>
        <taxon>Viridiplantae</taxon>
        <taxon>Streptophyta</taxon>
        <taxon>Embryophyta</taxon>
        <taxon>Tracheophyta</taxon>
        <taxon>Spermatophyta</taxon>
        <taxon>Magnoliopsida</taxon>
        <taxon>eudicotyledons</taxon>
        <taxon>Gunneridae</taxon>
        <taxon>Pentapetalae</taxon>
        <taxon>rosids</taxon>
        <taxon>fabids</taxon>
        <taxon>Cucurbitales</taxon>
        <taxon>Cucurbitaceae</taxon>
        <taxon>Benincaseae</taxon>
        <taxon>Cucumis</taxon>
    </lineage>
</organism>
<dbReference type="Pfam" id="PF03732">
    <property type="entry name" value="Retrotrans_gag"/>
    <property type="match status" value="1"/>
</dbReference>